<organism evidence="5 6">
    <name type="scientific">Apatococcus lobatus</name>
    <dbReference type="NCBI Taxonomy" id="904363"/>
    <lineage>
        <taxon>Eukaryota</taxon>
        <taxon>Viridiplantae</taxon>
        <taxon>Chlorophyta</taxon>
        <taxon>core chlorophytes</taxon>
        <taxon>Trebouxiophyceae</taxon>
        <taxon>Chlorellales</taxon>
        <taxon>Chlorellaceae</taxon>
        <taxon>Apatococcus</taxon>
    </lineage>
</organism>
<dbReference type="InterPro" id="IPR015943">
    <property type="entry name" value="WD40/YVTN_repeat-like_dom_sf"/>
</dbReference>
<evidence type="ECO:0000313" key="5">
    <source>
        <dbReference type="EMBL" id="KAK9836721.1"/>
    </source>
</evidence>
<dbReference type="InterPro" id="IPR050630">
    <property type="entry name" value="WD_repeat_EMAP"/>
</dbReference>
<dbReference type="SUPFAM" id="SSF50978">
    <property type="entry name" value="WD40 repeat-like"/>
    <property type="match status" value="1"/>
</dbReference>
<feature type="region of interest" description="Disordered" evidence="3">
    <location>
        <begin position="244"/>
        <end position="284"/>
    </location>
</feature>
<evidence type="ECO:0000259" key="4">
    <source>
        <dbReference type="Pfam" id="PF05018"/>
    </source>
</evidence>
<protein>
    <recommendedName>
        <fullName evidence="4">CFA20 domain-containing protein</fullName>
    </recommendedName>
</protein>
<dbReference type="EMBL" id="JALJOS010000007">
    <property type="protein sequence ID" value="KAK9836721.1"/>
    <property type="molecule type" value="Genomic_DNA"/>
</dbReference>
<name>A0AAW1RTP6_9CHLO</name>
<evidence type="ECO:0000256" key="2">
    <source>
        <dbReference type="ARBA" id="ARBA00022737"/>
    </source>
</evidence>
<keyword evidence="6" id="KW-1185">Reference proteome</keyword>
<keyword evidence="2" id="KW-0677">Repeat</keyword>
<keyword evidence="1" id="KW-0853">WD repeat</keyword>
<evidence type="ECO:0000256" key="1">
    <source>
        <dbReference type="ARBA" id="ARBA00022574"/>
    </source>
</evidence>
<dbReference type="InterPro" id="IPR007714">
    <property type="entry name" value="CFA20_dom"/>
</dbReference>
<accession>A0AAW1RTP6</accession>
<dbReference type="Gene3D" id="2.130.10.10">
    <property type="entry name" value="YVTN repeat-like/Quinoprotein amine dehydrogenase"/>
    <property type="match status" value="1"/>
</dbReference>
<dbReference type="PANTHER" id="PTHR13720">
    <property type="entry name" value="WD-40 REPEAT PROTEIN"/>
    <property type="match status" value="1"/>
</dbReference>
<gene>
    <name evidence="5" type="ORF">WJX74_006638</name>
</gene>
<dbReference type="InterPro" id="IPR036322">
    <property type="entry name" value="WD40_repeat_dom_sf"/>
</dbReference>
<feature type="domain" description="CFA20" evidence="4">
    <location>
        <begin position="21"/>
        <end position="202"/>
    </location>
</feature>
<dbReference type="Proteomes" id="UP001438707">
    <property type="component" value="Unassembled WGS sequence"/>
</dbReference>
<dbReference type="InterPro" id="IPR001680">
    <property type="entry name" value="WD40_rpt"/>
</dbReference>
<reference evidence="5 6" key="1">
    <citation type="journal article" date="2024" name="Nat. Commun.">
        <title>Phylogenomics reveals the evolutionary origins of lichenization in chlorophyte algae.</title>
        <authorList>
            <person name="Puginier C."/>
            <person name="Libourel C."/>
            <person name="Otte J."/>
            <person name="Skaloud P."/>
            <person name="Haon M."/>
            <person name="Grisel S."/>
            <person name="Petersen M."/>
            <person name="Berrin J.G."/>
            <person name="Delaux P.M."/>
            <person name="Dal Grande F."/>
            <person name="Keller J."/>
        </authorList>
    </citation>
    <scope>NUCLEOTIDE SEQUENCE [LARGE SCALE GENOMIC DNA]</scope>
    <source>
        <strain evidence="5 6">SAG 2145</strain>
    </source>
</reference>
<dbReference type="Pfam" id="PF05018">
    <property type="entry name" value="CFA20_dom"/>
    <property type="match status" value="1"/>
</dbReference>
<dbReference type="SMART" id="SM00320">
    <property type="entry name" value="WD40"/>
    <property type="match status" value="3"/>
</dbReference>
<sequence length="504" mass="54835">MGRAKPDQENLDLKQLPAPAQWQHPFVDTFKLCKVERFPAGDFQHAGKVIPCIDRTIGKPVLQVGGTIPAVNYIQLPSLRSHSLGLTGQYLYCQVLLDPAHPFVIHVDTAVQHAAPIRISISNLFQADTRKLKQGSIHMAYSPSERGWLLLALDLVSLLAAAGRPGFQEVRGLQLCATLSVRTVFTSDLAYSREALPRAMKIPGEKGEAIALDWLPRPPLALIHARLGRTSTLETLPGSKFDHARPWLASSGPSKRKGKPPPSSRWPDATADTDPPRNPDPAPDAFLELERIHGFTGEYPQALLWPAGSEEVIFASSTTIIVMTDEGKQRYLLGHTSPVCSLAACQAAGLLASAEDGRQALIRLWHLSSGTCLCLLNGHVGGSKVDIAADGNKLAAVGRDSQRRQTIVVWDISGALTGRMACVIARHTTDYHASCIRFCPFEPGRLITCGRSSIRIYRLKDGVLRGLSIQLGRSRLCLPGQLWPKNAGAHLPAAHRRHQPLSPA</sequence>
<dbReference type="PANTHER" id="PTHR13720:SF24">
    <property type="entry name" value="WD REPEAT-CONTAINING PROTEIN 90"/>
    <property type="match status" value="1"/>
</dbReference>
<evidence type="ECO:0000313" key="6">
    <source>
        <dbReference type="Proteomes" id="UP001438707"/>
    </source>
</evidence>
<comment type="caution">
    <text evidence="5">The sequence shown here is derived from an EMBL/GenBank/DDBJ whole genome shotgun (WGS) entry which is preliminary data.</text>
</comment>
<evidence type="ECO:0000256" key="3">
    <source>
        <dbReference type="SAM" id="MobiDB-lite"/>
    </source>
</evidence>
<dbReference type="AlphaFoldDB" id="A0AAW1RTP6"/>
<proteinExistence type="predicted"/>